<reference evidence="12 13" key="1">
    <citation type="submission" date="2022-07" db="EMBL/GenBank/DDBJ databases">
        <title>Genome-wide signatures of adaptation to extreme environments.</title>
        <authorList>
            <person name="Cho C.H."/>
            <person name="Yoon H.S."/>
        </authorList>
    </citation>
    <scope>NUCLEOTIDE SEQUENCE [LARGE SCALE GENOMIC DNA]</scope>
    <source>
        <strain evidence="12 13">108.79 E11</strain>
    </source>
</reference>
<keyword evidence="8" id="KW-0342">GTP-binding</keyword>
<dbReference type="GO" id="GO:0005789">
    <property type="term" value="C:endoplasmic reticulum membrane"/>
    <property type="evidence" value="ECO:0007669"/>
    <property type="project" value="UniProtKB-SubCell"/>
</dbReference>
<dbReference type="PANTHER" id="PTHR45732">
    <property type="entry name" value="ADP-RIBOSYLATION FACTOR-LIKE PROTEIN 8"/>
    <property type="match status" value="1"/>
</dbReference>
<evidence type="ECO:0000256" key="10">
    <source>
        <dbReference type="ARBA" id="ARBA00023170"/>
    </source>
</evidence>
<evidence type="ECO:0000256" key="2">
    <source>
        <dbReference type="ARBA" id="ARBA00005619"/>
    </source>
</evidence>
<evidence type="ECO:0000256" key="1">
    <source>
        <dbReference type="ARBA" id="ARBA00004389"/>
    </source>
</evidence>
<comment type="caution">
    <text evidence="12">The sequence shown here is derived from an EMBL/GenBank/DDBJ whole genome shotgun (WGS) entry which is preliminary data.</text>
</comment>
<evidence type="ECO:0000313" key="13">
    <source>
        <dbReference type="Proteomes" id="UP001300502"/>
    </source>
</evidence>
<comment type="subcellular location">
    <subcellularLocation>
        <location evidence="1">Endoplasmic reticulum membrane</location>
        <topology evidence="1">Single-pass membrane protein</topology>
    </subcellularLocation>
</comment>
<sequence length="247" mass="28066">MPQFNDYRHILSALLENRFIVAVVSSCFCLVVFFWVLFVKRYYSPVRTKILIVGRSGEDEQPGSGKTTLYHVLRTGKVPKFHSVTSMVPNEGTFIPQGSKSLKEMNFVDFPGNERMRVELEEQILQAKVVVYVLDLSKLQTDLRKEAISLFEIFKLLKKRNRKAIPVLVFCNKVDLCENVELDKVKNLLGDEIMKYQRELASAGGENVMLATNRDSLFACSQYVVTFESGSAAQGLVAPVIQFLERI</sequence>
<dbReference type="InterPro" id="IPR019009">
    <property type="entry name" value="SRP_receptor_beta_su"/>
</dbReference>
<evidence type="ECO:0000256" key="7">
    <source>
        <dbReference type="ARBA" id="ARBA00022989"/>
    </source>
</evidence>
<dbReference type="AlphaFoldDB" id="A0AAV9IMG2"/>
<keyword evidence="10" id="KW-0675">Receptor</keyword>
<keyword evidence="6" id="KW-0256">Endoplasmic reticulum</keyword>
<dbReference type="SUPFAM" id="SSF52540">
    <property type="entry name" value="P-loop containing nucleoside triphosphate hydrolases"/>
    <property type="match status" value="1"/>
</dbReference>
<name>A0AAV9IMG2_9RHOD</name>
<keyword evidence="5" id="KW-0547">Nucleotide-binding</keyword>
<evidence type="ECO:0000256" key="3">
    <source>
        <dbReference type="ARBA" id="ARBA00020256"/>
    </source>
</evidence>
<dbReference type="PANTHER" id="PTHR45732:SF7">
    <property type="entry name" value="ADP-RIBOSYLATION FACTOR-LIKE PROTEIN 8"/>
    <property type="match status" value="1"/>
</dbReference>
<feature type="transmembrane region" description="Helical" evidence="11">
    <location>
        <begin position="20"/>
        <end position="39"/>
    </location>
</feature>
<organism evidence="12 13">
    <name type="scientific">Galdieria yellowstonensis</name>
    <dbReference type="NCBI Taxonomy" id="3028027"/>
    <lineage>
        <taxon>Eukaryota</taxon>
        <taxon>Rhodophyta</taxon>
        <taxon>Bangiophyceae</taxon>
        <taxon>Galdieriales</taxon>
        <taxon>Galdieriaceae</taxon>
        <taxon>Galdieria</taxon>
    </lineage>
</organism>
<dbReference type="EMBL" id="JANCYU010000063">
    <property type="protein sequence ID" value="KAK4528331.1"/>
    <property type="molecule type" value="Genomic_DNA"/>
</dbReference>
<gene>
    <name evidence="12" type="ORF">GAYE_SCF55G6271</name>
</gene>
<keyword evidence="4 11" id="KW-0812">Transmembrane</keyword>
<accession>A0AAV9IMG2</accession>
<evidence type="ECO:0000256" key="11">
    <source>
        <dbReference type="SAM" id="Phobius"/>
    </source>
</evidence>
<evidence type="ECO:0000256" key="4">
    <source>
        <dbReference type="ARBA" id="ARBA00022692"/>
    </source>
</evidence>
<dbReference type="Pfam" id="PF09439">
    <property type="entry name" value="SRPRB"/>
    <property type="match status" value="1"/>
</dbReference>
<evidence type="ECO:0000313" key="12">
    <source>
        <dbReference type="EMBL" id="KAK4528331.1"/>
    </source>
</evidence>
<protein>
    <recommendedName>
        <fullName evidence="3">Signal recognition particle receptor subunit beta</fullName>
    </recommendedName>
</protein>
<evidence type="ECO:0000256" key="9">
    <source>
        <dbReference type="ARBA" id="ARBA00023136"/>
    </source>
</evidence>
<dbReference type="Gene3D" id="3.40.50.300">
    <property type="entry name" value="P-loop containing nucleotide triphosphate hydrolases"/>
    <property type="match status" value="1"/>
</dbReference>
<keyword evidence="7 11" id="KW-1133">Transmembrane helix</keyword>
<evidence type="ECO:0000256" key="5">
    <source>
        <dbReference type="ARBA" id="ARBA00022741"/>
    </source>
</evidence>
<keyword evidence="13" id="KW-1185">Reference proteome</keyword>
<dbReference type="GO" id="GO:0005525">
    <property type="term" value="F:GTP binding"/>
    <property type="evidence" value="ECO:0007669"/>
    <property type="project" value="UniProtKB-KW"/>
</dbReference>
<keyword evidence="9 11" id="KW-0472">Membrane</keyword>
<proteinExistence type="inferred from homology"/>
<evidence type="ECO:0000256" key="6">
    <source>
        <dbReference type="ARBA" id="ARBA00022824"/>
    </source>
</evidence>
<evidence type="ECO:0000256" key="8">
    <source>
        <dbReference type="ARBA" id="ARBA00023134"/>
    </source>
</evidence>
<dbReference type="Proteomes" id="UP001300502">
    <property type="component" value="Unassembled WGS sequence"/>
</dbReference>
<comment type="similarity">
    <text evidence="2">Belongs to the SRP receptor beta subunit family.</text>
</comment>
<dbReference type="InterPro" id="IPR027417">
    <property type="entry name" value="P-loop_NTPase"/>
</dbReference>